<organism evidence="2 3">
    <name type="scientific">Halopseudomonas salina</name>
    <dbReference type="NCBI Taxonomy" id="1323744"/>
    <lineage>
        <taxon>Bacteria</taxon>
        <taxon>Pseudomonadati</taxon>
        <taxon>Pseudomonadota</taxon>
        <taxon>Gammaproteobacteria</taxon>
        <taxon>Pseudomonadales</taxon>
        <taxon>Pseudomonadaceae</taxon>
        <taxon>Halopseudomonas</taxon>
    </lineage>
</organism>
<gene>
    <name evidence="2" type="ORF">GCM10007418_03920</name>
</gene>
<dbReference type="EMBL" id="BMFF01000001">
    <property type="protein sequence ID" value="GGC87389.1"/>
    <property type="molecule type" value="Genomic_DNA"/>
</dbReference>
<feature type="region of interest" description="Disordered" evidence="1">
    <location>
        <begin position="41"/>
        <end position="111"/>
    </location>
</feature>
<proteinExistence type="predicted"/>
<name>A0ABQ1P201_9GAMM</name>
<protein>
    <submittedName>
        <fullName evidence="2">Uncharacterized protein</fullName>
    </submittedName>
</protein>
<feature type="compositionally biased region" description="Basic and acidic residues" evidence="1">
    <location>
        <begin position="65"/>
        <end position="74"/>
    </location>
</feature>
<evidence type="ECO:0000313" key="2">
    <source>
        <dbReference type="EMBL" id="GGC87389.1"/>
    </source>
</evidence>
<reference evidence="3" key="1">
    <citation type="journal article" date="2019" name="Int. J. Syst. Evol. Microbiol.">
        <title>The Global Catalogue of Microorganisms (GCM) 10K type strain sequencing project: providing services to taxonomists for standard genome sequencing and annotation.</title>
        <authorList>
            <consortium name="The Broad Institute Genomics Platform"/>
            <consortium name="The Broad Institute Genome Sequencing Center for Infectious Disease"/>
            <person name="Wu L."/>
            <person name="Ma J."/>
        </authorList>
    </citation>
    <scope>NUCLEOTIDE SEQUENCE [LARGE SCALE GENOMIC DNA]</scope>
    <source>
        <strain evidence="3">CGMCC 1.12482</strain>
    </source>
</reference>
<evidence type="ECO:0000256" key="1">
    <source>
        <dbReference type="SAM" id="MobiDB-lite"/>
    </source>
</evidence>
<sequence>MKKTLVVLLAAFKYSPDGMKVIELEPGEHELPERAAQVAREMGIVDDSEAKRQAEEEAATAKAAAEAEQKRQAEEEAANANAPSKATEPPIQPSKAPAKNKAPAKADAGAK</sequence>
<feature type="compositionally biased region" description="Low complexity" evidence="1">
    <location>
        <begin position="78"/>
        <end position="111"/>
    </location>
</feature>
<evidence type="ECO:0000313" key="3">
    <source>
        <dbReference type="Proteomes" id="UP000638188"/>
    </source>
</evidence>
<dbReference type="Proteomes" id="UP000638188">
    <property type="component" value="Unassembled WGS sequence"/>
</dbReference>
<dbReference type="RefSeq" id="WP_150277524.1">
    <property type="nucleotide sequence ID" value="NZ_BMFF01000001.1"/>
</dbReference>
<keyword evidence="3" id="KW-1185">Reference proteome</keyword>
<accession>A0ABQ1P201</accession>
<comment type="caution">
    <text evidence="2">The sequence shown here is derived from an EMBL/GenBank/DDBJ whole genome shotgun (WGS) entry which is preliminary data.</text>
</comment>